<evidence type="ECO:0000256" key="5">
    <source>
        <dbReference type="ARBA" id="ARBA00022505"/>
    </source>
</evidence>
<evidence type="ECO:0000256" key="10">
    <source>
        <dbReference type="RuleBase" id="RU365097"/>
    </source>
</evidence>
<keyword evidence="8 9" id="KW-0472">Membrane</keyword>
<dbReference type="NCBIfam" id="TIGR02141">
    <property type="entry name" value="modB_ABC"/>
    <property type="match status" value="1"/>
</dbReference>
<dbReference type="SUPFAM" id="SSF161098">
    <property type="entry name" value="MetI-like"/>
    <property type="match status" value="1"/>
</dbReference>
<evidence type="ECO:0000313" key="13">
    <source>
        <dbReference type="Proteomes" id="UP000257144"/>
    </source>
</evidence>
<feature type="domain" description="ABC transmembrane type-1" evidence="11">
    <location>
        <begin position="6"/>
        <end position="217"/>
    </location>
</feature>
<dbReference type="Gene3D" id="1.10.3720.10">
    <property type="entry name" value="MetI-like"/>
    <property type="match status" value="1"/>
</dbReference>
<dbReference type="CDD" id="cd06261">
    <property type="entry name" value="TM_PBP2"/>
    <property type="match status" value="1"/>
</dbReference>
<evidence type="ECO:0000256" key="4">
    <source>
        <dbReference type="ARBA" id="ARBA00022475"/>
    </source>
</evidence>
<dbReference type="PANTHER" id="PTHR30183:SF3">
    <property type="entry name" value="MOLYBDENUM TRANSPORT SYSTEM PERMEASE PROTEIN MODB"/>
    <property type="match status" value="1"/>
</dbReference>
<dbReference type="AlphaFoldDB" id="A0A3D8GR33"/>
<dbReference type="Proteomes" id="UP000257144">
    <property type="component" value="Unassembled WGS sequence"/>
</dbReference>
<comment type="subcellular location">
    <subcellularLocation>
        <location evidence="1 9">Cell membrane</location>
        <topology evidence="1 9">Multi-pass membrane protein</topology>
    </subcellularLocation>
</comment>
<keyword evidence="4 10" id="KW-1003">Cell membrane</keyword>
<dbReference type="EMBL" id="QNQT01000005">
    <property type="protein sequence ID" value="RDU36506.1"/>
    <property type="molecule type" value="Genomic_DNA"/>
</dbReference>
<keyword evidence="6 9" id="KW-0812">Transmembrane</keyword>
<evidence type="ECO:0000313" key="12">
    <source>
        <dbReference type="EMBL" id="RDU36506.1"/>
    </source>
</evidence>
<dbReference type="InterPro" id="IPR011867">
    <property type="entry name" value="ModB_ABC"/>
</dbReference>
<accession>A0A3D8GR33</accession>
<dbReference type="Pfam" id="PF00528">
    <property type="entry name" value="BPD_transp_1"/>
    <property type="match status" value="1"/>
</dbReference>
<feature type="transmembrane region" description="Helical" evidence="9">
    <location>
        <begin position="44"/>
        <end position="69"/>
    </location>
</feature>
<keyword evidence="3 9" id="KW-0813">Transport</keyword>
<protein>
    <recommendedName>
        <fullName evidence="10">Molybdenum transport system permease</fullName>
    </recommendedName>
</protein>
<evidence type="ECO:0000256" key="8">
    <source>
        <dbReference type="ARBA" id="ARBA00023136"/>
    </source>
</evidence>
<comment type="similarity">
    <text evidence="2 10">Belongs to the binding-protein-dependent transport system permease family. CysTW subfamily.</text>
</comment>
<comment type="function">
    <text evidence="10">Part of the binding-protein-dependent transport system for molybdenum; probably responsible for the translocation of the substrate across the membrane.</text>
</comment>
<gene>
    <name evidence="12" type="primary">modB</name>
    <name evidence="12" type="ORF">DRW41_13330</name>
</gene>
<evidence type="ECO:0000256" key="9">
    <source>
        <dbReference type="RuleBase" id="RU363032"/>
    </source>
</evidence>
<evidence type="ECO:0000256" key="1">
    <source>
        <dbReference type="ARBA" id="ARBA00004651"/>
    </source>
</evidence>
<name>A0A3D8GR33_9BACI</name>
<evidence type="ECO:0000256" key="2">
    <source>
        <dbReference type="ARBA" id="ARBA00007069"/>
    </source>
</evidence>
<keyword evidence="7 9" id="KW-1133">Transmembrane helix</keyword>
<feature type="transmembrane region" description="Helical" evidence="9">
    <location>
        <begin position="196"/>
        <end position="217"/>
    </location>
</feature>
<dbReference type="PROSITE" id="PS50928">
    <property type="entry name" value="ABC_TM1"/>
    <property type="match status" value="1"/>
</dbReference>
<keyword evidence="5 10" id="KW-0500">Molybdenum</keyword>
<evidence type="ECO:0000256" key="7">
    <source>
        <dbReference type="ARBA" id="ARBA00022989"/>
    </source>
</evidence>
<feature type="transmembrane region" description="Helical" evidence="9">
    <location>
        <begin position="89"/>
        <end position="107"/>
    </location>
</feature>
<dbReference type="OrthoDB" id="9795403at2"/>
<keyword evidence="13" id="KW-1185">Reference proteome</keyword>
<proteinExistence type="inferred from homology"/>
<evidence type="ECO:0000256" key="3">
    <source>
        <dbReference type="ARBA" id="ARBA00022448"/>
    </source>
</evidence>
<dbReference type="GO" id="GO:0005886">
    <property type="term" value="C:plasma membrane"/>
    <property type="evidence" value="ECO:0007669"/>
    <property type="project" value="UniProtKB-SubCell"/>
</dbReference>
<dbReference type="GO" id="GO:0015098">
    <property type="term" value="F:molybdate ion transmembrane transporter activity"/>
    <property type="evidence" value="ECO:0007669"/>
    <property type="project" value="UniProtKB-UniRule"/>
</dbReference>
<comment type="caution">
    <text evidence="12">The sequence shown here is derived from an EMBL/GenBank/DDBJ whole genome shotgun (WGS) entry which is preliminary data.</text>
</comment>
<dbReference type="InterPro" id="IPR000515">
    <property type="entry name" value="MetI-like"/>
</dbReference>
<reference evidence="12 13" key="1">
    <citation type="submission" date="2018-07" db="EMBL/GenBank/DDBJ databases">
        <title>Bacillus sp. YLB-04 draft genome sequence.</title>
        <authorList>
            <person name="Yu L."/>
            <person name="Tang X."/>
        </authorList>
    </citation>
    <scope>NUCLEOTIDE SEQUENCE [LARGE SCALE GENOMIC DNA]</scope>
    <source>
        <strain evidence="12 13">YLB-04</strain>
    </source>
</reference>
<dbReference type="PANTHER" id="PTHR30183">
    <property type="entry name" value="MOLYBDENUM TRANSPORT SYSTEM PERMEASE PROTEIN MODB"/>
    <property type="match status" value="1"/>
</dbReference>
<feature type="transmembrane region" description="Helical" evidence="9">
    <location>
        <begin position="136"/>
        <end position="157"/>
    </location>
</feature>
<sequence length="220" mass="23516">MDGTNLVNPIILSIQTAAIALALAFPCGVLLAKTMAGKRFRGKTALETLFLLPVVLPPTVVGFLLIILFGKHSPVGSMIEWVFGNSIMFTPWAAALASTVVAFPLMYQSAKAGFESINPEIEEAARMDGAGTWRTFLHITLPLSSTALVTGAILSFARALGEFGATLMFAGNIPGKTQTAPIAIYMAMESGRTDEAWFLVAVIILISFIMLYLSSLLKSK</sequence>
<dbReference type="InterPro" id="IPR035906">
    <property type="entry name" value="MetI-like_sf"/>
</dbReference>
<organism evidence="12 13">
    <name type="scientific">Neobacillus piezotolerans</name>
    <dbReference type="NCBI Taxonomy" id="2259171"/>
    <lineage>
        <taxon>Bacteria</taxon>
        <taxon>Bacillati</taxon>
        <taxon>Bacillota</taxon>
        <taxon>Bacilli</taxon>
        <taxon>Bacillales</taxon>
        <taxon>Bacillaceae</taxon>
        <taxon>Neobacillus</taxon>
    </lineage>
</organism>
<feature type="transmembrane region" description="Helical" evidence="9">
    <location>
        <begin position="6"/>
        <end position="32"/>
    </location>
</feature>
<evidence type="ECO:0000256" key="6">
    <source>
        <dbReference type="ARBA" id="ARBA00022692"/>
    </source>
</evidence>
<evidence type="ECO:0000259" key="11">
    <source>
        <dbReference type="PROSITE" id="PS50928"/>
    </source>
</evidence>